<evidence type="ECO:0000313" key="2">
    <source>
        <dbReference type="Proteomes" id="UP001343724"/>
    </source>
</evidence>
<gene>
    <name evidence="1" type="ORF">VJ920_05520</name>
</gene>
<evidence type="ECO:0008006" key="3">
    <source>
        <dbReference type="Google" id="ProtNLM"/>
    </source>
</evidence>
<dbReference type="Proteomes" id="UP001343724">
    <property type="component" value="Unassembled WGS sequence"/>
</dbReference>
<proteinExistence type="predicted"/>
<comment type="caution">
    <text evidence="1">The sequence shown here is derived from an EMBL/GenBank/DDBJ whole genome shotgun (WGS) entry which is preliminary data.</text>
</comment>
<name>A0ABU6IZ36_9ACTN</name>
<reference evidence="1 2" key="1">
    <citation type="submission" date="2024-01" db="EMBL/GenBank/DDBJ databases">
        <title>novel species in genus Adlercreutzia.</title>
        <authorList>
            <person name="Liu X."/>
        </authorList>
    </citation>
    <scope>NUCLEOTIDE SEQUENCE [LARGE SCALE GENOMIC DNA]</scope>
    <source>
        <strain evidence="1 2">R22</strain>
    </source>
</reference>
<accession>A0ABU6IZ36</accession>
<dbReference type="RefSeq" id="WP_326437635.1">
    <property type="nucleotide sequence ID" value="NZ_JAYMFH010000005.1"/>
</dbReference>
<dbReference type="EMBL" id="JAYMFH010000005">
    <property type="protein sequence ID" value="MEC4294759.1"/>
    <property type="molecule type" value="Genomic_DNA"/>
</dbReference>
<organism evidence="1 2">
    <name type="scientific">Adlercreutzia shanghongiae</name>
    <dbReference type="NCBI Taxonomy" id="3111773"/>
    <lineage>
        <taxon>Bacteria</taxon>
        <taxon>Bacillati</taxon>
        <taxon>Actinomycetota</taxon>
        <taxon>Coriobacteriia</taxon>
        <taxon>Eggerthellales</taxon>
        <taxon>Eggerthellaceae</taxon>
        <taxon>Adlercreutzia</taxon>
    </lineage>
</organism>
<sequence>MEKFADILKERFGENAPILTEEILNEFSDVSRQAVYKKIDAAIAEGLLVRYDRGVYYLPTETRLGRSRLSARQVAMKRWLESDGEVYGYTSGFNLANESGVSDQVPNTLEITTNKEKTRVRDVKPFGGWKRVILRRPRRPVNARNVDALRFLDLITAENIQFFDEYEMDALRKLARKAGRTMIYDCSASYPGRTAKKLAECERYRVFA</sequence>
<evidence type="ECO:0000313" key="1">
    <source>
        <dbReference type="EMBL" id="MEC4294759.1"/>
    </source>
</evidence>
<protein>
    <recommendedName>
        <fullName evidence="3">Type IV toxin-antitoxin system AbiEi family antitoxin domain-containing protein</fullName>
    </recommendedName>
</protein>
<keyword evidence="2" id="KW-1185">Reference proteome</keyword>